<organism evidence="1 2">
    <name type="scientific">Paenibacillus rhizovicinus</name>
    <dbReference type="NCBI Taxonomy" id="2704463"/>
    <lineage>
        <taxon>Bacteria</taxon>
        <taxon>Bacillati</taxon>
        <taxon>Bacillota</taxon>
        <taxon>Bacilli</taxon>
        <taxon>Bacillales</taxon>
        <taxon>Paenibacillaceae</taxon>
        <taxon>Paenibacillus</taxon>
    </lineage>
</organism>
<dbReference type="Proteomes" id="UP000479114">
    <property type="component" value="Plasmid unnamed1"/>
</dbReference>
<keyword evidence="2" id="KW-1185">Reference proteome</keyword>
<geneLocation type="plasmid" evidence="1 2">
    <name>unnamed1</name>
</geneLocation>
<dbReference type="KEGG" id="prz:GZH47_31570"/>
<keyword evidence="1" id="KW-0614">Plasmid</keyword>
<accession>A0A6C0P9Z7</accession>
<reference evidence="1 2" key="1">
    <citation type="submission" date="2020-02" db="EMBL/GenBank/DDBJ databases">
        <title>Paenibacillus sp. nov., isolated from rhizosphere soil of tomato.</title>
        <authorList>
            <person name="Weon H.-Y."/>
            <person name="Lee S.A."/>
        </authorList>
    </citation>
    <scope>NUCLEOTIDE SEQUENCE [LARGE SCALE GENOMIC DNA]</scope>
    <source>
        <strain evidence="1 2">14171R-81</strain>
        <plasmid evidence="1 2">unnamed1</plasmid>
    </source>
</reference>
<evidence type="ECO:0000313" key="1">
    <source>
        <dbReference type="EMBL" id="QHW35440.1"/>
    </source>
</evidence>
<proteinExistence type="predicted"/>
<dbReference type="AlphaFoldDB" id="A0A6C0P9Z7"/>
<dbReference type="RefSeq" id="WP_162645586.1">
    <property type="nucleotide sequence ID" value="NZ_CP048287.1"/>
</dbReference>
<gene>
    <name evidence="1" type="ORF">GZH47_31570</name>
</gene>
<sequence>MIHTMKLELLTSGTQHETLIEVMTRFNQACNHISEIGFRTKTHRSKIRLFKQCYYDLRENYSMPSQMVVRAVGKVVDAYKSGFNAVMKFGEYTSVVYDSRSLTFKWMNHVSISTFEERIEVPFRVVEYRQGTFDRLGSGLADLILQDNKFYLLLLVNLPVESDSDGAKVLTGNGNPIVSY</sequence>
<evidence type="ECO:0000313" key="2">
    <source>
        <dbReference type="Proteomes" id="UP000479114"/>
    </source>
</evidence>
<evidence type="ECO:0008006" key="3">
    <source>
        <dbReference type="Google" id="ProtNLM"/>
    </source>
</evidence>
<name>A0A6C0P9Z7_9BACL</name>
<protein>
    <recommendedName>
        <fullName evidence="3">Transposase</fullName>
    </recommendedName>
</protein>
<dbReference type="EMBL" id="CP048287">
    <property type="protein sequence ID" value="QHW35440.1"/>
    <property type="molecule type" value="Genomic_DNA"/>
</dbReference>